<feature type="domain" description="DUF222" evidence="2">
    <location>
        <begin position="239"/>
        <end position="383"/>
    </location>
</feature>
<dbReference type="RefSeq" id="WP_397406207.1">
    <property type="nucleotide sequence ID" value="NZ_JBIRYI010000012.1"/>
</dbReference>
<accession>A0ABW7XNL8</accession>
<feature type="domain" description="DUF222" evidence="2">
    <location>
        <begin position="64"/>
        <end position="166"/>
    </location>
</feature>
<evidence type="ECO:0000259" key="2">
    <source>
        <dbReference type="Pfam" id="PF02720"/>
    </source>
</evidence>
<keyword evidence="4" id="KW-1185">Reference proteome</keyword>
<proteinExistence type="predicted"/>
<dbReference type="InterPro" id="IPR003870">
    <property type="entry name" value="DUF222"/>
</dbReference>
<feature type="region of interest" description="Disordered" evidence="1">
    <location>
        <begin position="385"/>
        <end position="446"/>
    </location>
</feature>
<feature type="region of interest" description="Disordered" evidence="1">
    <location>
        <begin position="176"/>
        <end position="244"/>
    </location>
</feature>
<dbReference type="Pfam" id="PF02720">
    <property type="entry name" value="DUF222"/>
    <property type="match status" value="3"/>
</dbReference>
<dbReference type="EMBL" id="JBIRYI010000012">
    <property type="protein sequence ID" value="MFI2489130.1"/>
    <property type="molecule type" value="Genomic_DNA"/>
</dbReference>
<dbReference type="CDD" id="cd00085">
    <property type="entry name" value="HNHc"/>
    <property type="match status" value="1"/>
</dbReference>
<comment type="caution">
    <text evidence="3">The sequence shown here is derived from an EMBL/GenBank/DDBJ whole genome shotgun (WGS) entry which is preliminary data.</text>
</comment>
<reference evidence="3 4" key="1">
    <citation type="submission" date="2024-10" db="EMBL/GenBank/DDBJ databases">
        <title>The Natural Products Discovery Center: Release of the First 8490 Sequenced Strains for Exploring Actinobacteria Biosynthetic Diversity.</title>
        <authorList>
            <person name="Kalkreuter E."/>
            <person name="Kautsar S.A."/>
            <person name="Yang D."/>
            <person name="Bader C.D."/>
            <person name="Teijaro C.N."/>
            <person name="Fluegel L."/>
            <person name="Davis C.M."/>
            <person name="Simpson J.R."/>
            <person name="Lauterbach L."/>
            <person name="Steele A.D."/>
            <person name="Gui C."/>
            <person name="Meng S."/>
            <person name="Li G."/>
            <person name="Viehrig K."/>
            <person name="Ye F."/>
            <person name="Su P."/>
            <person name="Kiefer A.F."/>
            <person name="Nichols A."/>
            <person name="Cepeda A.J."/>
            <person name="Yan W."/>
            <person name="Fan B."/>
            <person name="Jiang Y."/>
            <person name="Adhikari A."/>
            <person name="Zheng C.-J."/>
            <person name="Schuster L."/>
            <person name="Cowan T.M."/>
            <person name="Smanski M.J."/>
            <person name="Chevrette M.G."/>
            <person name="De Carvalho L.P.S."/>
            <person name="Shen B."/>
        </authorList>
    </citation>
    <scope>NUCLEOTIDE SEQUENCE [LARGE SCALE GENOMIC DNA]</scope>
    <source>
        <strain evidence="3 4">NPDC019481</strain>
    </source>
</reference>
<protein>
    <submittedName>
        <fullName evidence="3">DUF222 domain-containing protein</fullName>
    </submittedName>
</protein>
<feature type="compositionally biased region" description="Polar residues" evidence="1">
    <location>
        <begin position="428"/>
        <end position="443"/>
    </location>
</feature>
<sequence length="590" mass="61733">MVGVRGSGTARPVEDVLADLDMLLDELTGSLAQGTGATDESAAKTMLPTNAMTTEPVSTARLVAASARLRVAGTRLDAVRWSILPRIENAGLWVQTGARSFAVWLARTEDTRTQTARRDVRTAKALRDHLPATLLAALSGRVGADKVRALVDLATTSTTRTEALAAPAIDLATIEPVADGPASDPTSAPGPGVTSGGGTTSGDEGSADGGSADGGSADGGSEPTPVNPASDDPVVDGPTDDALAPAVPTWEEQLLVWSNENGPDRFRGLVRYFARHADPDADERGFTKAAQREYLDVAPTLGGYHLSGFLTDEHGQTLTTAIGSVMGAPSADDDRTPGQRRAQALADLSRVVLDNGHTGTGAAVRPHLSVTVSWTELQALVAKDAARSTTRQSTGDDLAGTSAPGPSGLWPNGTNNAKAKSLGPGRSGMSNAGMSNAGPSNAGPSMPAGVPDIKRPAVFTETSSPVPEALLRRLACDSEVTRIVFGPDSQILDVGRAKRTVTGQLRRAVIARDKHCVYDQCDQPPTRCEVHHALRHWAHGGETSTTNAALLCYHHHDLVDKQDITMHYDNGWYFTHPNGHVTRPARTAGT</sequence>
<dbReference type="Proteomes" id="UP001611580">
    <property type="component" value="Unassembled WGS sequence"/>
</dbReference>
<gene>
    <name evidence="3" type="ORF">ACH47X_19630</name>
</gene>
<evidence type="ECO:0000313" key="3">
    <source>
        <dbReference type="EMBL" id="MFI2489130.1"/>
    </source>
</evidence>
<evidence type="ECO:0000256" key="1">
    <source>
        <dbReference type="SAM" id="MobiDB-lite"/>
    </source>
</evidence>
<organism evidence="3 4">
    <name type="scientific">Promicromonospora kroppenstedtii</name>
    <dbReference type="NCBI Taxonomy" id="440482"/>
    <lineage>
        <taxon>Bacteria</taxon>
        <taxon>Bacillati</taxon>
        <taxon>Actinomycetota</taxon>
        <taxon>Actinomycetes</taxon>
        <taxon>Micrococcales</taxon>
        <taxon>Promicromonosporaceae</taxon>
        <taxon>Promicromonospora</taxon>
    </lineage>
</organism>
<name>A0ABW7XNL8_9MICO</name>
<evidence type="ECO:0000313" key="4">
    <source>
        <dbReference type="Proteomes" id="UP001611580"/>
    </source>
</evidence>
<feature type="compositionally biased region" description="Gly residues" evidence="1">
    <location>
        <begin position="207"/>
        <end position="218"/>
    </location>
</feature>
<dbReference type="InterPro" id="IPR003615">
    <property type="entry name" value="HNH_nuc"/>
</dbReference>
<feature type="domain" description="DUF222" evidence="2">
    <location>
        <begin position="457"/>
        <end position="513"/>
    </location>
</feature>